<reference evidence="1 2" key="1">
    <citation type="submission" date="2024-06" db="EMBL/GenBank/DDBJ databases">
        <authorList>
            <person name="Kraege A."/>
            <person name="Thomma B."/>
        </authorList>
    </citation>
    <scope>NUCLEOTIDE SEQUENCE [LARGE SCALE GENOMIC DNA]</scope>
</reference>
<sequence>MSSVLPPPSCVTKGQTLRNGACAQFVNYFVGNSQCGSSGQAFVDAVKSAPQPSSTCCGNALDFVSNACSCNDAVIASADLIDWDQGSISCVARATIVSNVCNPSGSQSNPCNS</sequence>
<dbReference type="EMBL" id="CAXHTA020000004">
    <property type="protein sequence ID" value="CAL5220608.1"/>
    <property type="molecule type" value="Genomic_DNA"/>
</dbReference>
<keyword evidence="2" id="KW-1185">Reference proteome</keyword>
<name>A0ABP1FKX9_9CHLO</name>
<evidence type="ECO:0000313" key="2">
    <source>
        <dbReference type="Proteomes" id="UP001497392"/>
    </source>
</evidence>
<gene>
    <name evidence="1" type="primary">g2650</name>
    <name evidence="1" type="ORF">VP750_LOCUS2267</name>
</gene>
<dbReference type="Proteomes" id="UP001497392">
    <property type="component" value="Unassembled WGS sequence"/>
</dbReference>
<accession>A0ABP1FKX9</accession>
<comment type="caution">
    <text evidence="1">The sequence shown here is derived from an EMBL/GenBank/DDBJ whole genome shotgun (WGS) entry which is preliminary data.</text>
</comment>
<proteinExistence type="predicted"/>
<evidence type="ECO:0000313" key="1">
    <source>
        <dbReference type="EMBL" id="CAL5220608.1"/>
    </source>
</evidence>
<organism evidence="1 2">
    <name type="scientific">Coccomyxa viridis</name>
    <dbReference type="NCBI Taxonomy" id="1274662"/>
    <lineage>
        <taxon>Eukaryota</taxon>
        <taxon>Viridiplantae</taxon>
        <taxon>Chlorophyta</taxon>
        <taxon>core chlorophytes</taxon>
        <taxon>Trebouxiophyceae</taxon>
        <taxon>Trebouxiophyceae incertae sedis</taxon>
        <taxon>Coccomyxaceae</taxon>
        <taxon>Coccomyxa</taxon>
    </lineage>
</organism>
<protein>
    <submittedName>
        <fullName evidence="1">G2650 protein</fullName>
    </submittedName>
</protein>